<dbReference type="GO" id="GO:0009252">
    <property type="term" value="P:peptidoglycan biosynthetic process"/>
    <property type="evidence" value="ECO:0007669"/>
    <property type="project" value="UniProtKB-UniRule"/>
</dbReference>
<evidence type="ECO:0000256" key="2">
    <source>
        <dbReference type="ARBA" id="ARBA00022692"/>
    </source>
</evidence>
<dbReference type="GO" id="GO:0008932">
    <property type="term" value="F:lytic endotransglycosylase activity"/>
    <property type="evidence" value="ECO:0007669"/>
    <property type="project" value="UniProtKB-UniRule"/>
</dbReference>
<dbReference type="RefSeq" id="WP_176613604.1">
    <property type="nucleotide sequence ID" value="NZ_JABXXR010000055.1"/>
</dbReference>
<protein>
    <recommendedName>
        <fullName evidence="7">Endolytic murein transglycosylase</fullName>
        <ecNumber evidence="7">4.2.2.29</ecNumber>
    </recommendedName>
    <alternativeName>
        <fullName evidence="7">Peptidoglycan lytic transglycosylase</fullName>
    </alternativeName>
    <alternativeName>
        <fullName evidence="7">Peptidoglycan polymerization terminase</fullName>
    </alternativeName>
</protein>
<keyword evidence="9" id="KW-1185">Reference proteome</keyword>
<feature type="site" description="Important for catalytic activity" evidence="7">
    <location>
        <position position="201"/>
    </location>
</feature>
<dbReference type="GO" id="GO:0005886">
    <property type="term" value="C:plasma membrane"/>
    <property type="evidence" value="ECO:0007669"/>
    <property type="project" value="UniProtKB-UniRule"/>
</dbReference>
<dbReference type="PANTHER" id="PTHR30518">
    <property type="entry name" value="ENDOLYTIC MUREIN TRANSGLYCOSYLASE"/>
    <property type="match status" value="1"/>
</dbReference>
<evidence type="ECO:0000256" key="6">
    <source>
        <dbReference type="ARBA" id="ARBA00023316"/>
    </source>
</evidence>
<evidence type="ECO:0000256" key="3">
    <source>
        <dbReference type="ARBA" id="ARBA00022989"/>
    </source>
</evidence>
<comment type="similarity">
    <text evidence="7">Belongs to the transglycosylase MltG family.</text>
</comment>
<dbReference type="EC" id="4.2.2.29" evidence="7"/>
<keyword evidence="3 7" id="KW-1133">Transmembrane helix</keyword>
<comment type="caution">
    <text evidence="8">The sequence shown here is derived from an EMBL/GenBank/DDBJ whole genome shotgun (WGS) entry which is preliminary data.</text>
</comment>
<dbReference type="AlphaFoldDB" id="A0A850P9E6"/>
<evidence type="ECO:0000313" key="9">
    <source>
        <dbReference type="Proteomes" id="UP000585665"/>
    </source>
</evidence>
<dbReference type="HAMAP" id="MF_02065">
    <property type="entry name" value="MltG"/>
    <property type="match status" value="1"/>
</dbReference>
<dbReference type="EMBL" id="JABXXR010000055">
    <property type="protein sequence ID" value="NVN40644.1"/>
    <property type="molecule type" value="Genomic_DNA"/>
</dbReference>
<comment type="catalytic activity">
    <reaction evidence="7">
        <text>a peptidoglycan chain = a peptidoglycan chain with N-acetyl-1,6-anhydromuramyl-[peptide] at the reducing end + a peptidoglycan chain with N-acetylglucosamine at the non-reducing end.</text>
        <dbReference type="EC" id="4.2.2.29"/>
    </reaction>
</comment>
<keyword evidence="1 7" id="KW-1003">Cell membrane</keyword>
<proteinExistence type="inferred from homology"/>
<keyword evidence="5 7" id="KW-0456">Lyase</keyword>
<dbReference type="Proteomes" id="UP000585665">
    <property type="component" value="Unassembled WGS sequence"/>
</dbReference>
<dbReference type="GO" id="GO:0071555">
    <property type="term" value="P:cell wall organization"/>
    <property type="evidence" value="ECO:0007669"/>
    <property type="project" value="UniProtKB-KW"/>
</dbReference>
<reference evidence="8 9" key="1">
    <citation type="submission" date="2020-06" db="EMBL/GenBank/DDBJ databases">
        <title>Description of novel acetic acid bacteria.</title>
        <authorList>
            <person name="Sombolestani A."/>
        </authorList>
    </citation>
    <scope>NUCLEOTIDE SEQUENCE [LARGE SCALE GENOMIC DNA]</scope>
    <source>
        <strain evidence="8 9">LMG 27010</strain>
    </source>
</reference>
<evidence type="ECO:0000256" key="4">
    <source>
        <dbReference type="ARBA" id="ARBA00023136"/>
    </source>
</evidence>
<keyword evidence="4 7" id="KW-0472">Membrane</keyword>
<gene>
    <name evidence="7 8" type="primary">mltG</name>
    <name evidence="8" type="ORF">HUK82_08725</name>
</gene>
<keyword evidence="6 7" id="KW-0961">Cell wall biogenesis/degradation</keyword>
<dbReference type="NCBIfam" id="TIGR00247">
    <property type="entry name" value="endolytic transglycosylase MltG"/>
    <property type="match status" value="1"/>
</dbReference>
<dbReference type="Gene3D" id="3.30.160.60">
    <property type="entry name" value="Classic Zinc Finger"/>
    <property type="match status" value="1"/>
</dbReference>
<dbReference type="InterPro" id="IPR003770">
    <property type="entry name" value="MLTG-like"/>
</dbReference>
<evidence type="ECO:0000313" key="8">
    <source>
        <dbReference type="EMBL" id="NVN40644.1"/>
    </source>
</evidence>
<dbReference type="Pfam" id="PF02618">
    <property type="entry name" value="YceG"/>
    <property type="match status" value="1"/>
</dbReference>
<keyword evidence="2 7" id="KW-0812">Transmembrane</keyword>
<dbReference type="CDD" id="cd08010">
    <property type="entry name" value="MltG_like"/>
    <property type="match status" value="1"/>
</dbReference>
<dbReference type="PANTHER" id="PTHR30518:SF2">
    <property type="entry name" value="ENDOLYTIC MUREIN TRANSGLYCOSYLASE"/>
    <property type="match status" value="1"/>
</dbReference>
<sequence length="328" mass="34703">MRTLLATLLCLVLVTSGLGFWGWHQYEAPGPLTDARAVIVPHGGIDSTIAHLRDGGVLSPGRQSETVFRAAVALTRRQGQLHAAELTFPAHASIADVLLVLRHGHPVQHQITIPEGLTARRIAALIAAAPVLRGDVPPITEGSVLPQTYDYQWGMTRAQLVARMQSAMATTLTEVWRHRAPGHALASAADLVTLASIVERETALAEERPLVARVFLNRLASGMKLQSDPTTVYDLSAGEGVLDRPLTHADLAEGGPYNTYVIAALPPGPICAPGVAALEAVAHPASGGALYFVAMGDGGHAFADTLDAHNRNVARLRARQATSESVTP</sequence>
<comment type="function">
    <text evidence="7">Functions as a peptidoglycan terminase that cleaves nascent peptidoglycan strands endolytically to terminate their elongation.</text>
</comment>
<evidence type="ECO:0000256" key="1">
    <source>
        <dbReference type="ARBA" id="ARBA00022475"/>
    </source>
</evidence>
<keyword evidence="7" id="KW-0997">Cell inner membrane</keyword>
<accession>A0A850P9E6</accession>
<evidence type="ECO:0000256" key="5">
    <source>
        <dbReference type="ARBA" id="ARBA00023239"/>
    </source>
</evidence>
<name>A0A850P9E6_9PROT</name>
<organism evidence="8 9">
    <name type="scientific">Ameyamaea chiangmaiensis</name>
    <dbReference type="NCBI Taxonomy" id="442969"/>
    <lineage>
        <taxon>Bacteria</taxon>
        <taxon>Pseudomonadati</taxon>
        <taxon>Pseudomonadota</taxon>
        <taxon>Alphaproteobacteria</taxon>
        <taxon>Acetobacterales</taxon>
        <taxon>Acetobacteraceae</taxon>
        <taxon>Ameyamaea</taxon>
    </lineage>
</organism>
<evidence type="ECO:0000256" key="7">
    <source>
        <dbReference type="HAMAP-Rule" id="MF_02065"/>
    </source>
</evidence>